<accession>A0A8H2QJW4</accession>
<reference evidence="1 2" key="1">
    <citation type="submission" date="2019-08" db="EMBL/GenBank/DDBJ databases">
        <title>Genomes of Antarctic Bizionia species.</title>
        <authorList>
            <person name="Bowman J.P."/>
        </authorList>
    </citation>
    <scope>NUCLEOTIDE SEQUENCE [LARGE SCALE GENOMIC DNA]</scope>
    <source>
        <strain evidence="1 2">HFD</strain>
    </source>
</reference>
<dbReference type="PROSITE" id="PS51197">
    <property type="entry name" value="HTH_RRF2_2"/>
    <property type="match status" value="1"/>
</dbReference>
<proteinExistence type="predicted"/>
<dbReference type="RefSeq" id="WP_148368956.1">
    <property type="nucleotide sequence ID" value="NZ_VSKM01000004.1"/>
</dbReference>
<gene>
    <name evidence="1" type="ORF">ES676_04930</name>
</gene>
<dbReference type="InterPro" id="IPR036390">
    <property type="entry name" value="WH_DNA-bd_sf"/>
</dbReference>
<dbReference type="Gene3D" id="1.10.10.10">
    <property type="entry name" value="Winged helix-like DNA-binding domain superfamily/Winged helix DNA-binding domain"/>
    <property type="match status" value="1"/>
</dbReference>
<dbReference type="AlphaFoldDB" id="A0A8H2QJW4"/>
<dbReference type="PANTHER" id="PTHR33221:SF15">
    <property type="entry name" value="HTH-TYPE TRANSCRIPTIONAL REGULATOR YWGB-RELATED"/>
    <property type="match status" value="1"/>
</dbReference>
<organism evidence="1 2">
    <name type="scientific">Bizionia saleffrena</name>
    <dbReference type="NCBI Taxonomy" id="291189"/>
    <lineage>
        <taxon>Bacteria</taxon>
        <taxon>Pseudomonadati</taxon>
        <taxon>Bacteroidota</taxon>
        <taxon>Flavobacteriia</taxon>
        <taxon>Flavobacteriales</taxon>
        <taxon>Flavobacteriaceae</taxon>
        <taxon>Bizionia</taxon>
    </lineage>
</organism>
<dbReference type="NCBIfam" id="TIGR00738">
    <property type="entry name" value="rrf2_super"/>
    <property type="match status" value="1"/>
</dbReference>
<dbReference type="Pfam" id="PF02082">
    <property type="entry name" value="Rrf2"/>
    <property type="match status" value="1"/>
</dbReference>
<dbReference type="GO" id="GO:0003700">
    <property type="term" value="F:DNA-binding transcription factor activity"/>
    <property type="evidence" value="ECO:0007669"/>
    <property type="project" value="TreeGrafter"/>
</dbReference>
<comment type="caution">
    <text evidence="1">The sequence shown here is derived from an EMBL/GenBank/DDBJ whole genome shotgun (WGS) entry which is preliminary data.</text>
</comment>
<dbReference type="EMBL" id="VSKM01000004">
    <property type="protein sequence ID" value="TYB76693.1"/>
    <property type="molecule type" value="Genomic_DNA"/>
</dbReference>
<dbReference type="PANTHER" id="PTHR33221">
    <property type="entry name" value="WINGED HELIX-TURN-HELIX TRANSCRIPTIONAL REGULATOR, RRF2 FAMILY"/>
    <property type="match status" value="1"/>
</dbReference>
<dbReference type="GO" id="GO:0005829">
    <property type="term" value="C:cytosol"/>
    <property type="evidence" value="ECO:0007669"/>
    <property type="project" value="TreeGrafter"/>
</dbReference>
<dbReference type="InterPro" id="IPR000944">
    <property type="entry name" value="Tscrpt_reg_Rrf2"/>
</dbReference>
<dbReference type="Proteomes" id="UP000323324">
    <property type="component" value="Unassembled WGS sequence"/>
</dbReference>
<keyword evidence="2" id="KW-1185">Reference proteome</keyword>
<protein>
    <submittedName>
        <fullName evidence="1">Rrf2 family transcriptional regulator</fullName>
    </submittedName>
</protein>
<dbReference type="SUPFAM" id="SSF46785">
    <property type="entry name" value="Winged helix' DNA-binding domain"/>
    <property type="match status" value="1"/>
</dbReference>
<evidence type="ECO:0000313" key="2">
    <source>
        <dbReference type="Proteomes" id="UP000323324"/>
    </source>
</evidence>
<dbReference type="InterPro" id="IPR036388">
    <property type="entry name" value="WH-like_DNA-bd_sf"/>
</dbReference>
<sequence length="144" mass="15966">MFSKSCEYGLRATIFIGQQSHLGTKVSLTTISEAIDSPQAFTAKILQQLTKNNIVNSIKGPHGGFFIETEAMKTLNLSAIVEVLDGDSIYTGCGLGLKQCNDKKPCPLHFKFVAIREELKNMLQNTTLLMLVNDMELDIFHLKT</sequence>
<evidence type="ECO:0000313" key="1">
    <source>
        <dbReference type="EMBL" id="TYB76693.1"/>
    </source>
</evidence>
<name>A0A8H2QJW4_9FLAO</name>